<evidence type="ECO:0000313" key="9">
    <source>
        <dbReference type="Proteomes" id="UP000248168"/>
    </source>
</evidence>
<feature type="transmembrane region" description="Helical" evidence="7">
    <location>
        <begin position="21"/>
        <end position="44"/>
    </location>
</feature>
<sequence>MIIKQNRGRVWLDWQRRMGTVAQVAGAGACVWLLIAFCFGNMGLPRYLAMREQVAQLDRDLLALRRDNGGLRGEITRLQHDPAKIEQLARERLGYVRKGETVYQLSPDPVKDRSLQEAP</sequence>
<dbReference type="Pfam" id="PF04977">
    <property type="entry name" value="DivIC"/>
    <property type="match status" value="1"/>
</dbReference>
<keyword evidence="6" id="KW-0131">Cell cycle</keyword>
<dbReference type="OrthoDB" id="9789040at2"/>
<dbReference type="InterPro" id="IPR023081">
    <property type="entry name" value="Cell_div_FtsB"/>
</dbReference>
<proteinExistence type="predicted"/>
<evidence type="ECO:0000256" key="5">
    <source>
        <dbReference type="ARBA" id="ARBA00023136"/>
    </source>
</evidence>
<keyword evidence="4 7" id="KW-1133">Transmembrane helix</keyword>
<gene>
    <name evidence="8" type="primary">ftsB</name>
    <name evidence="8" type="ORF">NITLEN_40008</name>
</gene>
<evidence type="ECO:0000256" key="2">
    <source>
        <dbReference type="ARBA" id="ARBA00022618"/>
    </source>
</evidence>
<name>A0A330L879_9BACT</name>
<evidence type="ECO:0000313" key="8">
    <source>
        <dbReference type="EMBL" id="SPP65535.1"/>
    </source>
</evidence>
<keyword evidence="1" id="KW-1003">Cell membrane</keyword>
<accession>A0A330L879</accession>
<keyword evidence="5 7" id="KW-0472">Membrane</keyword>
<dbReference type="GO" id="GO:0030428">
    <property type="term" value="C:cell septum"/>
    <property type="evidence" value="ECO:0007669"/>
    <property type="project" value="TreeGrafter"/>
</dbReference>
<dbReference type="PANTHER" id="PTHR37485:SF1">
    <property type="entry name" value="CELL DIVISION PROTEIN FTSB"/>
    <property type="match status" value="1"/>
</dbReference>
<keyword evidence="3 7" id="KW-0812">Transmembrane</keyword>
<dbReference type="RefSeq" id="WP_121989813.1">
    <property type="nucleotide sequence ID" value="NZ_OUNR01000017.1"/>
</dbReference>
<dbReference type="PANTHER" id="PTHR37485">
    <property type="entry name" value="CELL DIVISION PROTEIN FTSB"/>
    <property type="match status" value="1"/>
</dbReference>
<evidence type="ECO:0000256" key="3">
    <source>
        <dbReference type="ARBA" id="ARBA00022692"/>
    </source>
</evidence>
<dbReference type="GO" id="GO:0043093">
    <property type="term" value="P:FtsZ-dependent cytokinesis"/>
    <property type="evidence" value="ECO:0007669"/>
    <property type="project" value="TreeGrafter"/>
</dbReference>
<organism evidence="8 9">
    <name type="scientific">Nitrospira lenta</name>
    <dbReference type="NCBI Taxonomy" id="1436998"/>
    <lineage>
        <taxon>Bacteria</taxon>
        <taxon>Pseudomonadati</taxon>
        <taxon>Nitrospirota</taxon>
        <taxon>Nitrospiria</taxon>
        <taxon>Nitrospirales</taxon>
        <taxon>Nitrospiraceae</taxon>
        <taxon>Nitrospira</taxon>
    </lineage>
</organism>
<dbReference type="InterPro" id="IPR007060">
    <property type="entry name" value="FtsL/DivIC"/>
</dbReference>
<evidence type="ECO:0000256" key="1">
    <source>
        <dbReference type="ARBA" id="ARBA00022475"/>
    </source>
</evidence>
<evidence type="ECO:0000256" key="4">
    <source>
        <dbReference type="ARBA" id="ARBA00022989"/>
    </source>
</evidence>
<reference evidence="9" key="1">
    <citation type="submission" date="2018-04" db="EMBL/GenBank/DDBJ databases">
        <authorList>
            <person name="Lucker S."/>
            <person name="Sakoula D."/>
        </authorList>
    </citation>
    <scope>NUCLEOTIDE SEQUENCE [LARGE SCALE GENOMIC DNA]</scope>
</reference>
<keyword evidence="2 8" id="KW-0132">Cell division</keyword>
<dbReference type="PROSITE" id="PS51257">
    <property type="entry name" value="PROKAR_LIPOPROTEIN"/>
    <property type="match status" value="1"/>
</dbReference>
<dbReference type="InParanoid" id="A0A330L879"/>
<evidence type="ECO:0000256" key="6">
    <source>
        <dbReference type="ARBA" id="ARBA00023306"/>
    </source>
</evidence>
<evidence type="ECO:0000256" key="7">
    <source>
        <dbReference type="SAM" id="Phobius"/>
    </source>
</evidence>
<protein>
    <submittedName>
        <fullName evidence="8">Cell division protein FtsB homolog</fullName>
    </submittedName>
</protein>
<dbReference type="AlphaFoldDB" id="A0A330L879"/>
<dbReference type="EMBL" id="OUNR01000017">
    <property type="protein sequence ID" value="SPP65535.1"/>
    <property type="molecule type" value="Genomic_DNA"/>
</dbReference>
<dbReference type="Proteomes" id="UP000248168">
    <property type="component" value="Unassembled WGS sequence"/>
</dbReference>
<keyword evidence="9" id="KW-1185">Reference proteome</keyword>